<evidence type="ECO:0000313" key="3">
    <source>
        <dbReference type="Proteomes" id="UP000229897"/>
    </source>
</evidence>
<dbReference type="Proteomes" id="UP000229897">
    <property type="component" value="Chromosome"/>
</dbReference>
<reference evidence="2" key="1">
    <citation type="submission" date="2017-10" db="EMBL/GenBank/DDBJ databases">
        <title>Massilia psychrophilum sp. nov., a novel purple-pigmented bacterium isolated from Tianshan glacier, Xinjiang Municipality, China.</title>
        <authorList>
            <person name="Wang H."/>
        </authorList>
    </citation>
    <scope>NUCLEOTIDE SEQUENCE [LARGE SCALE GENOMIC DNA]</scope>
    <source>
        <strain evidence="2">B2</strain>
    </source>
</reference>
<accession>A0A2D2DRF3</accession>
<dbReference type="RefSeq" id="WP_099879851.1">
    <property type="nucleotide sequence ID" value="NZ_CP024608.1"/>
</dbReference>
<dbReference type="KEGG" id="mass:CR152_25955"/>
<feature type="compositionally biased region" description="Acidic residues" evidence="1">
    <location>
        <begin position="46"/>
        <end position="56"/>
    </location>
</feature>
<dbReference type="EMBL" id="CP024608">
    <property type="protein sequence ID" value="ATQ77561.1"/>
    <property type="molecule type" value="Genomic_DNA"/>
</dbReference>
<evidence type="ECO:0000313" key="2">
    <source>
        <dbReference type="EMBL" id="ATQ77561.1"/>
    </source>
</evidence>
<gene>
    <name evidence="2" type="ORF">CR152_25955</name>
</gene>
<feature type="region of interest" description="Disordered" evidence="1">
    <location>
        <begin position="1"/>
        <end position="72"/>
    </location>
</feature>
<name>A0A2D2DRF3_9BURK</name>
<dbReference type="AlphaFoldDB" id="A0A2D2DRF3"/>
<protein>
    <submittedName>
        <fullName evidence="2">Uncharacterized protein</fullName>
    </submittedName>
</protein>
<evidence type="ECO:0000256" key="1">
    <source>
        <dbReference type="SAM" id="MobiDB-lite"/>
    </source>
</evidence>
<organism evidence="2 3">
    <name type="scientific">Massilia violaceinigra</name>
    <dbReference type="NCBI Taxonomy" id="2045208"/>
    <lineage>
        <taxon>Bacteria</taxon>
        <taxon>Pseudomonadati</taxon>
        <taxon>Pseudomonadota</taxon>
        <taxon>Betaproteobacteria</taxon>
        <taxon>Burkholderiales</taxon>
        <taxon>Oxalobacteraceae</taxon>
        <taxon>Telluria group</taxon>
        <taxon>Massilia</taxon>
    </lineage>
</organism>
<proteinExistence type="predicted"/>
<keyword evidence="3" id="KW-1185">Reference proteome</keyword>
<sequence length="72" mass="7791">MTNSNPHENDQLDQLPGATPSTASRRPGVPDEGITPPDDELKAPDYPDDDELDDDDLRLMDDTMPGEGPGDD</sequence>